<dbReference type="InterPro" id="IPR019574">
    <property type="entry name" value="NADH_UbQ_OxRdtase_Gsu_4Fe4S-bd"/>
</dbReference>
<dbReference type="PANTHER" id="PTHR43105">
    <property type="entry name" value="RESPIRATORY NITRATE REDUCTASE"/>
    <property type="match status" value="1"/>
</dbReference>
<dbReference type="GO" id="GO:0008137">
    <property type="term" value="F:NADH dehydrogenase (ubiquinone) activity"/>
    <property type="evidence" value="ECO:0007669"/>
    <property type="project" value="InterPro"/>
</dbReference>
<evidence type="ECO:0000256" key="6">
    <source>
        <dbReference type="ARBA" id="ARBA00023004"/>
    </source>
</evidence>
<evidence type="ECO:0000256" key="10">
    <source>
        <dbReference type="RuleBase" id="RU004523"/>
    </source>
</evidence>
<protein>
    <submittedName>
        <fullName evidence="14">Uncharacterized protein</fullName>
    </submittedName>
</protein>
<dbReference type="InterPro" id="IPR000283">
    <property type="entry name" value="NADH_UbQ_OxRdtase_75kDa_su_CS"/>
</dbReference>
<evidence type="ECO:0000256" key="2">
    <source>
        <dbReference type="ARBA" id="ARBA00005404"/>
    </source>
</evidence>
<dbReference type="InterPro" id="IPR001041">
    <property type="entry name" value="2Fe-2S_ferredoxin-type"/>
</dbReference>
<evidence type="ECO:0000256" key="7">
    <source>
        <dbReference type="ARBA" id="ARBA00023014"/>
    </source>
</evidence>
<dbReference type="Pfam" id="PF09326">
    <property type="entry name" value="NADH_dhqG_C"/>
    <property type="match status" value="1"/>
</dbReference>
<dbReference type="PROSITE" id="PS00643">
    <property type="entry name" value="COMPLEX1_75K_3"/>
    <property type="match status" value="1"/>
</dbReference>
<dbReference type="AlphaFoldDB" id="A0AAE0FTC2"/>
<feature type="domain" description="4Fe-4S Mo/W bis-MGD-type" evidence="12">
    <location>
        <begin position="257"/>
        <end position="313"/>
    </location>
</feature>
<evidence type="ECO:0000256" key="8">
    <source>
        <dbReference type="ARBA" id="ARBA00023027"/>
    </source>
</evidence>
<dbReference type="GO" id="GO:0042773">
    <property type="term" value="P:ATP synthesis coupled electron transport"/>
    <property type="evidence" value="ECO:0007669"/>
    <property type="project" value="InterPro"/>
</dbReference>
<dbReference type="FunFam" id="3.40.50.740:FF:000012">
    <property type="entry name" value="NADH dehydrogenase [ubiquinone] iron-sulfur protein 1 mitochondrial"/>
    <property type="match status" value="1"/>
</dbReference>
<dbReference type="SUPFAM" id="SSF53706">
    <property type="entry name" value="Formate dehydrogenase/DMSO reductase, domains 1-3"/>
    <property type="match status" value="1"/>
</dbReference>
<dbReference type="Gene3D" id="3.10.20.740">
    <property type="match status" value="1"/>
</dbReference>
<comment type="cofactor">
    <cofactor evidence="1">
        <name>[4Fe-4S] cluster</name>
        <dbReference type="ChEBI" id="CHEBI:49883"/>
    </cofactor>
</comment>
<gene>
    <name evidence="14" type="ORF">CYMTET_25797</name>
</gene>
<dbReference type="InterPro" id="IPR050123">
    <property type="entry name" value="Prok_molybdopt-oxidoreductase"/>
</dbReference>
<comment type="caution">
    <text evidence="14">The sequence shown here is derived from an EMBL/GenBank/DDBJ whole genome shotgun (WGS) entry which is preliminary data.</text>
</comment>
<dbReference type="InterPro" id="IPR010228">
    <property type="entry name" value="NADH_UbQ_OxRdtase_Gsu"/>
</dbReference>
<dbReference type="CDD" id="cd00207">
    <property type="entry name" value="fer2"/>
    <property type="match status" value="1"/>
</dbReference>
<dbReference type="GO" id="GO:0016020">
    <property type="term" value="C:membrane"/>
    <property type="evidence" value="ECO:0007669"/>
    <property type="project" value="InterPro"/>
</dbReference>
<dbReference type="Gene3D" id="3.40.50.740">
    <property type="match status" value="1"/>
</dbReference>
<comment type="similarity">
    <text evidence="2 10">Belongs to the complex I 75 kDa subunit family.</text>
</comment>
<evidence type="ECO:0000256" key="3">
    <source>
        <dbReference type="ARBA" id="ARBA00022485"/>
    </source>
</evidence>
<sequence>MFGRFSSAARTLTRASTSRVFVPPPQVVVGAKFFSSTPPPVDTITVTVDGSPVEIPKGSTVLHACETAGVEIPRFCYHQRLSIAGNCRMCLVEVEKAPKPVASCAMPAMPNMNIKTTTPLVKKAREGVMEFLLANHPLDCPICDQGGECDLQDQAMVFGSDRGRFVETKRGVEDKELGPLVKTVMTRCIHCTRCVRFAKEVAGVEDLGTTGRGRDTEIGTYVSKLFRSEMSGNVIDLCPVGALTSKPYAFTARSWELKKTESVDVSDALGSNILVDTKGTEVMRITPRLNEEINEEWISDKARFQYDGLKRQRIDVPMAKAAGGLAAVSWEEAFEKIAEAVSKASKDEIKGIAGKLADAESIVAMKDLLNRLGSGNHMCEGFPTLGADIRSSYLMNSSIVGVEDADAILLVGTNPRVEAPVLNARLRRACLSTGATVANVGSPLNLTFPVEELGMGAATLKELDAQSHPFFKTMKEAANPMIVVGAGLVGREDGLALLQTLHSLAEKTGVVGEGWNGFNMLHDSAGRVAGLDLGFLPSESAKKAAAKVVFLLNSDDFDEADVPADAFVVYVGSHGDKGATRADVILPGAAYTEKSSTYVNTEGRPQRTKAAVAPIGQARDDWTIVRALSEVLGASLPYDDLNAVRARLAEVAPHMERTTEVEPSTWLNGSTYAHIPAGTTSDAPFTSSVANFYMTDAVSRASVTMAKCTSTKLT</sequence>
<dbReference type="FunFam" id="3.30.200.210:FF:000002">
    <property type="entry name" value="NADH-ubiquinone oxidoreductase 75 kDa subunit"/>
    <property type="match status" value="1"/>
</dbReference>
<evidence type="ECO:0000256" key="9">
    <source>
        <dbReference type="ARBA" id="ARBA00034078"/>
    </source>
</evidence>
<keyword evidence="3" id="KW-0004">4Fe-4S</keyword>
<dbReference type="PROSITE" id="PS51839">
    <property type="entry name" value="4FE4S_HC3"/>
    <property type="match status" value="1"/>
</dbReference>
<dbReference type="PANTHER" id="PTHR43105:SF13">
    <property type="entry name" value="NADH-UBIQUINONE OXIDOREDUCTASE 75 KDA SUBUNIT, MITOCHONDRIAL"/>
    <property type="match status" value="1"/>
</dbReference>
<evidence type="ECO:0000259" key="13">
    <source>
        <dbReference type="PROSITE" id="PS51839"/>
    </source>
</evidence>
<dbReference type="CDD" id="cd02773">
    <property type="entry name" value="MopB_Res-Cmplx1_Nad11"/>
    <property type="match status" value="1"/>
</dbReference>
<dbReference type="InterPro" id="IPR015405">
    <property type="entry name" value="NDUFS1-like_C"/>
</dbReference>
<keyword evidence="7" id="KW-0411">Iron-sulfur</keyword>
<keyword evidence="6" id="KW-0408">Iron</keyword>
<dbReference type="GO" id="GO:0051539">
    <property type="term" value="F:4 iron, 4 sulfur cluster binding"/>
    <property type="evidence" value="ECO:0007669"/>
    <property type="project" value="UniProtKB-KW"/>
</dbReference>
<dbReference type="Pfam" id="PF22151">
    <property type="entry name" value="Fer4_NDSU1"/>
    <property type="match status" value="1"/>
</dbReference>
<dbReference type="InterPro" id="IPR006656">
    <property type="entry name" value="Mopterin_OxRdtase"/>
</dbReference>
<dbReference type="PROSITE" id="PS51669">
    <property type="entry name" value="4FE4S_MOW_BIS_MGD"/>
    <property type="match status" value="1"/>
</dbReference>
<proteinExistence type="inferred from homology"/>
<evidence type="ECO:0000256" key="4">
    <source>
        <dbReference type="ARBA" id="ARBA00022723"/>
    </source>
</evidence>
<organism evidence="14 15">
    <name type="scientific">Cymbomonas tetramitiformis</name>
    <dbReference type="NCBI Taxonomy" id="36881"/>
    <lineage>
        <taxon>Eukaryota</taxon>
        <taxon>Viridiplantae</taxon>
        <taxon>Chlorophyta</taxon>
        <taxon>Pyramimonadophyceae</taxon>
        <taxon>Pyramimonadales</taxon>
        <taxon>Pyramimonadaceae</taxon>
        <taxon>Cymbomonas</taxon>
    </lineage>
</organism>
<accession>A0AAE0FTC2</accession>
<dbReference type="GO" id="GO:0046872">
    <property type="term" value="F:metal ion binding"/>
    <property type="evidence" value="ECO:0007669"/>
    <property type="project" value="UniProtKB-KW"/>
</dbReference>
<dbReference type="InterPro" id="IPR036010">
    <property type="entry name" value="2Fe-2S_ferredoxin-like_sf"/>
</dbReference>
<dbReference type="NCBIfam" id="TIGR01973">
    <property type="entry name" value="NuoG"/>
    <property type="match status" value="1"/>
</dbReference>
<dbReference type="Gene3D" id="3.30.200.210">
    <property type="match status" value="1"/>
</dbReference>
<evidence type="ECO:0000256" key="5">
    <source>
        <dbReference type="ARBA" id="ARBA00022967"/>
    </source>
</evidence>
<keyword evidence="15" id="KW-1185">Reference proteome</keyword>
<dbReference type="PROSITE" id="PS00641">
    <property type="entry name" value="COMPLEX1_75K_1"/>
    <property type="match status" value="1"/>
</dbReference>
<dbReference type="Pfam" id="PF13510">
    <property type="entry name" value="Fer2_4"/>
    <property type="match status" value="1"/>
</dbReference>
<dbReference type="PROSITE" id="PS51085">
    <property type="entry name" value="2FE2S_FER_2"/>
    <property type="match status" value="1"/>
</dbReference>
<evidence type="ECO:0000313" key="14">
    <source>
        <dbReference type="EMBL" id="KAK3265524.1"/>
    </source>
</evidence>
<dbReference type="PROSITE" id="PS00642">
    <property type="entry name" value="COMPLEX1_75K_2"/>
    <property type="match status" value="1"/>
</dbReference>
<dbReference type="SMART" id="SM00929">
    <property type="entry name" value="NADH-G_4Fe-4S_3"/>
    <property type="match status" value="1"/>
</dbReference>
<evidence type="ECO:0000259" key="12">
    <source>
        <dbReference type="PROSITE" id="PS51669"/>
    </source>
</evidence>
<dbReference type="SUPFAM" id="SSF54862">
    <property type="entry name" value="4Fe-4S ferredoxins"/>
    <property type="match status" value="1"/>
</dbReference>
<name>A0AAE0FTC2_9CHLO</name>
<dbReference type="Proteomes" id="UP001190700">
    <property type="component" value="Unassembled WGS sequence"/>
</dbReference>
<evidence type="ECO:0000256" key="1">
    <source>
        <dbReference type="ARBA" id="ARBA00001966"/>
    </source>
</evidence>
<dbReference type="GO" id="GO:0016651">
    <property type="term" value="F:oxidoreductase activity, acting on NAD(P)H"/>
    <property type="evidence" value="ECO:0007669"/>
    <property type="project" value="InterPro"/>
</dbReference>
<feature type="domain" description="2Fe-2S ferredoxin-type" evidence="11">
    <location>
        <begin position="42"/>
        <end position="120"/>
    </location>
</feature>
<evidence type="ECO:0000313" key="15">
    <source>
        <dbReference type="Proteomes" id="UP001190700"/>
    </source>
</evidence>
<keyword evidence="4" id="KW-0479">Metal-binding</keyword>
<dbReference type="EMBL" id="LGRX02013858">
    <property type="protein sequence ID" value="KAK3265524.1"/>
    <property type="molecule type" value="Genomic_DNA"/>
</dbReference>
<keyword evidence="5" id="KW-1278">Translocase</keyword>
<dbReference type="Pfam" id="PF22117">
    <property type="entry name" value="Fer4_Nqo3"/>
    <property type="match status" value="1"/>
</dbReference>
<evidence type="ECO:0000259" key="11">
    <source>
        <dbReference type="PROSITE" id="PS51085"/>
    </source>
</evidence>
<keyword evidence="8" id="KW-0520">NAD</keyword>
<dbReference type="InterPro" id="IPR006963">
    <property type="entry name" value="Mopterin_OxRdtase_4Fe-4S_dom"/>
</dbReference>
<reference evidence="14 15" key="1">
    <citation type="journal article" date="2015" name="Genome Biol. Evol.">
        <title>Comparative Genomics of a Bacterivorous Green Alga Reveals Evolutionary Causalities and Consequences of Phago-Mixotrophic Mode of Nutrition.</title>
        <authorList>
            <person name="Burns J.A."/>
            <person name="Paasch A."/>
            <person name="Narechania A."/>
            <person name="Kim E."/>
        </authorList>
    </citation>
    <scope>NUCLEOTIDE SEQUENCE [LARGE SCALE GENOMIC DNA]</scope>
    <source>
        <strain evidence="14 15">PLY_AMNH</strain>
    </source>
</reference>
<comment type="cofactor">
    <cofactor evidence="9">
        <name>[2Fe-2S] cluster</name>
        <dbReference type="ChEBI" id="CHEBI:190135"/>
    </cofactor>
</comment>
<dbReference type="FunFam" id="3.10.20.740:FF:000001">
    <property type="entry name" value="NADH-quinone oxidoreductase subunit G"/>
    <property type="match status" value="1"/>
</dbReference>
<dbReference type="Gene3D" id="3.30.70.20">
    <property type="match status" value="1"/>
</dbReference>
<dbReference type="FunFam" id="3.30.70.20:FF:000002">
    <property type="entry name" value="NADH-ubiquinone oxidoreductase 75 kDa subunit"/>
    <property type="match status" value="1"/>
</dbReference>
<dbReference type="Pfam" id="PF00384">
    <property type="entry name" value="Molybdopterin"/>
    <property type="match status" value="1"/>
</dbReference>
<dbReference type="SUPFAM" id="SSF54292">
    <property type="entry name" value="2Fe-2S ferredoxin-like"/>
    <property type="match status" value="1"/>
</dbReference>
<dbReference type="InterPro" id="IPR054351">
    <property type="entry name" value="NADH_UbQ_OxRdtase_ferredoxin"/>
</dbReference>
<dbReference type="Pfam" id="PF10588">
    <property type="entry name" value="NADH-G_4Fe-4S_3"/>
    <property type="match status" value="1"/>
</dbReference>
<feature type="domain" description="4Fe-4S His(Cys)3-ligated-type" evidence="13">
    <location>
        <begin position="120"/>
        <end position="159"/>
    </location>
</feature>